<dbReference type="GO" id="GO:0022857">
    <property type="term" value="F:transmembrane transporter activity"/>
    <property type="evidence" value="ECO:0007669"/>
    <property type="project" value="TreeGrafter"/>
</dbReference>
<evidence type="ECO:0000259" key="8">
    <source>
        <dbReference type="Pfam" id="PF12704"/>
    </source>
</evidence>
<keyword evidence="3 6" id="KW-0812">Transmembrane</keyword>
<feature type="domain" description="MacB-like periplasmic core" evidence="8">
    <location>
        <begin position="453"/>
        <end position="630"/>
    </location>
</feature>
<proteinExistence type="predicted"/>
<protein>
    <submittedName>
        <fullName evidence="9">ABC transporter permease</fullName>
    </submittedName>
</protein>
<keyword evidence="10" id="KW-1185">Reference proteome</keyword>
<reference evidence="9" key="1">
    <citation type="journal article" date="2014" name="Int. J. Syst. Evol. Microbiol.">
        <title>Complete genome sequence of Corynebacterium casei LMG S-19264T (=DSM 44701T), isolated from a smear-ripened cheese.</title>
        <authorList>
            <consortium name="US DOE Joint Genome Institute (JGI-PGF)"/>
            <person name="Walter F."/>
            <person name="Albersmeier A."/>
            <person name="Kalinowski J."/>
            <person name="Ruckert C."/>
        </authorList>
    </citation>
    <scope>NUCLEOTIDE SEQUENCE</scope>
    <source>
        <strain evidence="9">KCTC 42590</strain>
    </source>
</reference>
<feature type="transmembrane region" description="Helical" evidence="6">
    <location>
        <begin position="691"/>
        <end position="715"/>
    </location>
</feature>
<dbReference type="InterPro" id="IPR025857">
    <property type="entry name" value="MacB_PCD"/>
</dbReference>
<feature type="domain" description="MacB-like periplasmic core" evidence="8">
    <location>
        <begin position="21"/>
        <end position="248"/>
    </location>
</feature>
<dbReference type="EMBL" id="BNCI01000001">
    <property type="protein sequence ID" value="GHF19946.1"/>
    <property type="molecule type" value="Genomic_DNA"/>
</dbReference>
<keyword evidence="4 6" id="KW-1133">Transmembrane helix</keyword>
<dbReference type="PANTHER" id="PTHR30572">
    <property type="entry name" value="MEMBRANE COMPONENT OF TRANSPORTER-RELATED"/>
    <property type="match status" value="1"/>
</dbReference>
<dbReference type="Pfam" id="PF02687">
    <property type="entry name" value="FtsX"/>
    <property type="match status" value="2"/>
</dbReference>
<evidence type="ECO:0000256" key="4">
    <source>
        <dbReference type="ARBA" id="ARBA00022989"/>
    </source>
</evidence>
<evidence type="ECO:0000256" key="6">
    <source>
        <dbReference type="SAM" id="Phobius"/>
    </source>
</evidence>
<evidence type="ECO:0000256" key="5">
    <source>
        <dbReference type="ARBA" id="ARBA00023136"/>
    </source>
</evidence>
<feature type="transmembrane region" description="Helical" evidence="6">
    <location>
        <begin position="423"/>
        <end position="448"/>
    </location>
</feature>
<feature type="transmembrane region" description="Helical" evidence="6">
    <location>
        <begin position="334"/>
        <end position="360"/>
    </location>
</feature>
<feature type="transmembrane region" description="Helical" evidence="6">
    <location>
        <begin position="749"/>
        <end position="770"/>
    </location>
</feature>
<evidence type="ECO:0000256" key="3">
    <source>
        <dbReference type="ARBA" id="ARBA00022692"/>
    </source>
</evidence>
<evidence type="ECO:0000256" key="2">
    <source>
        <dbReference type="ARBA" id="ARBA00022475"/>
    </source>
</evidence>
<evidence type="ECO:0000256" key="1">
    <source>
        <dbReference type="ARBA" id="ARBA00004651"/>
    </source>
</evidence>
<dbReference type="GO" id="GO:0005886">
    <property type="term" value="C:plasma membrane"/>
    <property type="evidence" value="ECO:0007669"/>
    <property type="project" value="UniProtKB-SubCell"/>
</dbReference>
<feature type="domain" description="ABC3 transporter permease C-terminal" evidence="7">
    <location>
        <begin position="695"/>
        <end position="807"/>
    </location>
</feature>
<dbReference type="InterPro" id="IPR050250">
    <property type="entry name" value="Macrolide_Exporter_MacB"/>
</dbReference>
<sequence>MFLNYVKIALRNILKNKLYAAINILGLAIGLTVYLFGGIVAEYEYNHDTMFPKHERTFTIGSILSPTANIGVNELNNTYTAMGPLIKADVESVEEVARTVRRGYLVTNGDKHFYKDIQFADKELTSIFDFTYIHGDASALSDPRGMIITASAATQIFGTTDVVGETILLNHEEDLRVRAVVEDLPQNSHFNSFFIIDQKVEFFVPLEALNRMAEWDLNGNWNNLSGGNYVYVLMKDKTPVAEVTRLVDEVYKNHADQEMQETFITGMKARALKETNTAVWDMIGMPAIETVQLLGVLVLVIAIVNYTNLATAQSMGRVREVGMRKTLGASRKQLLLQFLIESVTIATVAMVVAIVCLELLVPLFNDATGKVVSFNYLQTLPWLVTTTLVVGFFAGLYPSYLITKVSPIDALKEMTLKGGRGSWFRSLMIGTQFMLSIFMLAVVLIVFFQNKKVEESSNIYPKEEVLVLKRLNVESIREREETLRQELLNIPEVESVSFATQVPFEQSNSTFSVTPTKGDEAAKFQVNQLDTDHDFMKTFDVPFVAGRDFDRAISADVRTSTDVRRSNVIINEMAARNLGYARAADAVGQTFWGLQSEEEDAPAAMQFDIIGVVEDQNILGLHNDMKAWIFAIDPVRHFYAAVRINRTADASVILKVEDVWKQVIPEYPIEHDFLVGMFNDVYQIYKAMNSVLAGFAFMALLLALIGLFGLAAFMARGRTKELGIRKVLGASIPQLVKLLIWQFSKPVMWAILVALPLAYFASDMYLNFFADRINTQIVLILVAGAVAVSMSWGVIGLHAIKVARGNPITALRYE</sequence>
<evidence type="ECO:0000259" key="7">
    <source>
        <dbReference type="Pfam" id="PF02687"/>
    </source>
</evidence>
<feature type="domain" description="ABC3 transporter permease C-terminal" evidence="7">
    <location>
        <begin position="294"/>
        <end position="407"/>
    </location>
</feature>
<gene>
    <name evidence="9" type="ORF">GCM10017044_13400</name>
</gene>
<dbReference type="Proteomes" id="UP000630923">
    <property type="component" value="Unassembled WGS sequence"/>
</dbReference>
<feature type="transmembrane region" description="Helical" evidence="6">
    <location>
        <begin position="777"/>
        <end position="800"/>
    </location>
</feature>
<evidence type="ECO:0000313" key="9">
    <source>
        <dbReference type="EMBL" id="GHF19946.1"/>
    </source>
</evidence>
<comment type="caution">
    <text evidence="9">The sequence shown here is derived from an EMBL/GenBank/DDBJ whole genome shotgun (WGS) entry which is preliminary data.</text>
</comment>
<organism evidence="9 10">
    <name type="scientific">Kordiimonas sediminis</name>
    <dbReference type="NCBI Taxonomy" id="1735581"/>
    <lineage>
        <taxon>Bacteria</taxon>
        <taxon>Pseudomonadati</taxon>
        <taxon>Pseudomonadota</taxon>
        <taxon>Alphaproteobacteria</taxon>
        <taxon>Kordiimonadales</taxon>
        <taxon>Kordiimonadaceae</taxon>
        <taxon>Kordiimonas</taxon>
    </lineage>
</organism>
<accession>A0A919AQB4</accession>
<keyword evidence="2" id="KW-1003">Cell membrane</keyword>
<comment type="subcellular location">
    <subcellularLocation>
        <location evidence="1">Cell membrane</location>
        <topology evidence="1">Multi-pass membrane protein</topology>
    </subcellularLocation>
</comment>
<dbReference type="InterPro" id="IPR003838">
    <property type="entry name" value="ABC3_permease_C"/>
</dbReference>
<feature type="transmembrane region" description="Helical" evidence="6">
    <location>
        <begin position="20"/>
        <end position="41"/>
    </location>
</feature>
<name>A0A919AQB4_9PROT</name>
<dbReference type="Pfam" id="PF12704">
    <property type="entry name" value="MacB_PCD"/>
    <property type="match status" value="2"/>
</dbReference>
<dbReference type="PANTHER" id="PTHR30572:SF18">
    <property type="entry name" value="ABC-TYPE MACROLIDE FAMILY EXPORT SYSTEM PERMEASE COMPONENT 2"/>
    <property type="match status" value="1"/>
</dbReference>
<feature type="transmembrane region" description="Helical" evidence="6">
    <location>
        <begin position="293"/>
        <end position="313"/>
    </location>
</feature>
<dbReference type="RefSeq" id="WP_191251102.1">
    <property type="nucleotide sequence ID" value="NZ_BNCI01000001.1"/>
</dbReference>
<evidence type="ECO:0000313" key="10">
    <source>
        <dbReference type="Proteomes" id="UP000630923"/>
    </source>
</evidence>
<reference evidence="9" key="2">
    <citation type="submission" date="2020-09" db="EMBL/GenBank/DDBJ databases">
        <authorList>
            <person name="Sun Q."/>
            <person name="Kim S."/>
        </authorList>
    </citation>
    <scope>NUCLEOTIDE SEQUENCE</scope>
    <source>
        <strain evidence="9">KCTC 42590</strain>
    </source>
</reference>
<keyword evidence="5 6" id="KW-0472">Membrane</keyword>
<dbReference type="AlphaFoldDB" id="A0A919AQB4"/>
<feature type="transmembrane region" description="Helical" evidence="6">
    <location>
        <begin position="380"/>
        <end position="402"/>
    </location>
</feature>